<protein>
    <submittedName>
        <fullName evidence="1">Uncharacterized protein</fullName>
    </submittedName>
</protein>
<organism evidence="1 2">
    <name type="scientific">Deinococcus arboris</name>
    <dbReference type="NCBI Taxonomy" id="2682977"/>
    <lineage>
        <taxon>Bacteria</taxon>
        <taxon>Thermotogati</taxon>
        <taxon>Deinococcota</taxon>
        <taxon>Deinococci</taxon>
        <taxon>Deinococcales</taxon>
        <taxon>Deinococcaceae</taxon>
        <taxon>Deinococcus</taxon>
    </lineage>
</organism>
<reference evidence="1 2" key="1">
    <citation type="submission" date="2019-12" db="EMBL/GenBank/DDBJ databases">
        <title>Deinococcus sp. HMF7620 Genome sequencing and assembly.</title>
        <authorList>
            <person name="Kang H."/>
            <person name="Kim H."/>
            <person name="Joh K."/>
        </authorList>
    </citation>
    <scope>NUCLEOTIDE SEQUENCE [LARGE SCALE GENOMIC DNA]</scope>
    <source>
        <strain evidence="1 2">HMF7620</strain>
    </source>
</reference>
<name>A0A7C9LNA1_9DEIO</name>
<dbReference type="EMBL" id="WQLB01000010">
    <property type="protein sequence ID" value="MVN86996.1"/>
    <property type="molecule type" value="Genomic_DNA"/>
</dbReference>
<dbReference type="Proteomes" id="UP000483286">
    <property type="component" value="Unassembled WGS sequence"/>
</dbReference>
<proteinExistence type="predicted"/>
<gene>
    <name evidence="1" type="ORF">GO986_09480</name>
</gene>
<dbReference type="RefSeq" id="WP_157459051.1">
    <property type="nucleotide sequence ID" value="NZ_WQLB01000010.1"/>
</dbReference>
<dbReference type="AlphaFoldDB" id="A0A7C9LNA1"/>
<comment type="caution">
    <text evidence="1">The sequence shown here is derived from an EMBL/GenBank/DDBJ whole genome shotgun (WGS) entry which is preliminary data.</text>
</comment>
<keyword evidence="2" id="KW-1185">Reference proteome</keyword>
<evidence type="ECO:0000313" key="1">
    <source>
        <dbReference type="EMBL" id="MVN86996.1"/>
    </source>
</evidence>
<sequence length="90" mass="10614">MIEPNWTPALLARHEAARQARRIRTPMHSEWTWKAAQESEQEQMRIARYESADGACPAVRQFSGIRMTRLRLSHLRCPHWQVIVPLRRLA</sequence>
<accession>A0A7C9LNA1</accession>
<evidence type="ECO:0000313" key="2">
    <source>
        <dbReference type="Proteomes" id="UP000483286"/>
    </source>
</evidence>